<dbReference type="GO" id="GO:0019005">
    <property type="term" value="C:SCF ubiquitin ligase complex"/>
    <property type="evidence" value="ECO:0007669"/>
    <property type="project" value="TreeGrafter"/>
</dbReference>
<evidence type="ECO:0000313" key="4">
    <source>
        <dbReference type="Proteomes" id="UP000327044"/>
    </source>
</evidence>
<proteinExistence type="predicted"/>
<dbReference type="PANTHER" id="PTHR13318">
    <property type="entry name" value="PARTNER OF PAIRED, ISOFORM B-RELATED"/>
    <property type="match status" value="1"/>
</dbReference>
<dbReference type="GO" id="GO:0031146">
    <property type="term" value="P:SCF-dependent proteasomal ubiquitin-dependent protein catabolic process"/>
    <property type="evidence" value="ECO:0007669"/>
    <property type="project" value="TreeGrafter"/>
</dbReference>
<dbReference type="SUPFAM" id="SSF52047">
    <property type="entry name" value="RNI-like"/>
    <property type="match status" value="1"/>
</dbReference>
<dbReference type="AlphaFoldDB" id="A0A1Y1MEW0"/>
<dbReference type="InterPro" id="IPR006553">
    <property type="entry name" value="Leu-rich_rpt_Cys-con_subtyp"/>
</dbReference>
<reference evidence="2" key="1">
    <citation type="journal article" date="2016" name="Sci. Rep.">
        <title>Molecular characterization of firefly nuptial gifts: a multi-omics approach sheds light on postcopulatory sexual selection.</title>
        <authorList>
            <person name="Al-Wathiqui N."/>
            <person name="Fallon T.R."/>
            <person name="South A."/>
            <person name="Weng J.K."/>
            <person name="Lewis S.M."/>
        </authorList>
    </citation>
    <scope>NUCLEOTIDE SEQUENCE</scope>
</reference>
<dbReference type="SMART" id="SM00367">
    <property type="entry name" value="LRR_CC"/>
    <property type="match status" value="3"/>
</dbReference>
<dbReference type="EMBL" id="GEZM01033220">
    <property type="protein sequence ID" value="JAV84342.1"/>
    <property type="molecule type" value="Transcribed_RNA"/>
</dbReference>
<name>A0A1Y1MEW0_PHOPY</name>
<reference evidence="3 4" key="2">
    <citation type="journal article" date="2018" name="Elife">
        <title>Firefly genomes illuminate parallel origins of bioluminescence in beetles.</title>
        <authorList>
            <person name="Fallon T.R."/>
            <person name="Lower S.E."/>
            <person name="Chang C.H."/>
            <person name="Bessho-Uehara M."/>
            <person name="Martin G.J."/>
            <person name="Bewick A.J."/>
            <person name="Behringer M."/>
            <person name="Debat H.J."/>
            <person name="Wong I."/>
            <person name="Day J.C."/>
            <person name="Suvorov A."/>
            <person name="Silva C.J."/>
            <person name="Stanger-Hall K.F."/>
            <person name="Hall D.W."/>
            <person name="Schmitz R.J."/>
            <person name="Nelson D.R."/>
            <person name="Lewis S.M."/>
            <person name="Shigenobu S."/>
            <person name="Bybee S.M."/>
            <person name="Larracuente A.M."/>
            <person name="Oba Y."/>
            <person name="Weng J.K."/>
        </authorList>
    </citation>
    <scope>NUCLEOTIDE SEQUENCE [LARGE SCALE GENOMIC DNA]</scope>
    <source>
        <strain evidence="3">1611_PpyrPB1</strain>
        <tissue evidence="3">Whole body</tissue>
    </source>
</reference>
<evidence type="ECO:0000259" key="1">
    <source>
        <dbReference type="Pfam" id="PF25372"/>
    </source>
</evidence>
<gene>
    <name evidence="3" type="ORF">PPYR_07820</name>
</gene>
<evidence type="ECO:0000313" key="3">
    <source>
        <dbReference type="EMBL" id="KAB0799940.1"/>
    </source>
</evidence>
<evidence type="ECO:0000313" key="2">
    <source>
        <dbReference type="EMBL" id="JAV84342.1"/>
    </source>
</evidence>
<dbReference type="InterPro" id="IPR032675">
    <property type="entry name" value="LRR_dom_sf"/>
</dbReference>
<sequence length="265" mass="29705">MEISPRRTDSLISLCVDYVTKNLSEYVNDSNALRYFPANLKSRLLKRFLSSSFFWKECMFNDALSMLIHPLIQQIDLTSATVNDEILDLLKGCHHLRKVYLTRVKNYDLSSQALIDFLSPLENLFVLQLSNCYAVNDDVLATVAKSCPNLSGLDVGGCVQVTDTAAGALSVMQHLQWITLSATQVSNKGIEKLVQGPSGEKVKELRISHCSNISDNILTEVIQFCPNIEVLIFHNTECKDNGTSLKKMEEGGLKNLKQLTWTISW</sequence>
<protein>
    <recommendedName>
        <fullName evidence="1">F-box/LRR-repeat protein 15-like leucin rich repeat domain-containing protein</fullName>
    </recommendedName>
</protein>
<accession>A0A1Y1MEW0</accession>
<dbReference type="OrthoDB" id="10257471at2759"/>
<keyword evidence="4" id="KW-1185">Reference proteome</keyword>
<dbReference type="Gene3D" id="3.80.10.10">
    <property type="entry name" value="Ribonuclease Inhibitor"/>
    <property type="match status" value="2"/>
</dbReference>
<dbReference type="Pfam" id="PF25372">
    <property type="entry name" value="DUF7885"/>
    <property type="match status" value="1"/>
</dbReference>
<feature type="domain" description="F-box/LRR-repeat protein 15-like leucin rich repeat" evidence="1">
    <location>
        <begin position="87"/>
        <end position="235"/>
    </location>
</feature>
<reference evidence="3" key="3">
    <citation type="submission" date="2019-08" db="EMBL/GenBank/DDBJ databases">
        <authorList>
            <consortium name="Photinus pyralis genome working group"/>
            <person name="Fallon T.R."/>
            <person name="Sander Lower S.E."/>
            <person name="Weng J.-K."/>
        </authorList>
    </citation>
    <scope>NUCLEOTIDE SEQUENCE</scope>
    <source>
        <strain evidence="3">1611_PpyrPB1</strain>
        <tissue evidence="3">Whole body</tissue>
    </source>
</reference>
<dbReference type="EMBL" id="VVIM01000005">
    <property type="protein sequence ID" value="KAB0799940.1"/>
    <property type="molecule type" value="Genomic_DNA"/>
</dbReference>
<organism evidence="2">
    <name type="scientific">Photinus pyralis</name>
    <name type="common">Common eastern firefly</name>
    <name type="synonym">Lampyris pyralis</name>
    <dbReference type="NCBI Taxonomy" id="7054"/>
    <lineage>
        <taxon>Eukaryota</taxon>
        <taxon>Metazoa</taxon>
        <taxon>Ecdysozoa</taxon>
        <taxon>Arthropoda</taxon>
        <taxon>Hexapoda</taxon>
        <taxon>Insecta</taxon>
        <taxon>Pterygota</taxon>
        <taxon>Neoptera</taxon>
        <taxon>Endopterygota</taxon>
        <taxon>Coleoptera</taxon>
        <taxon>Polyphaga</taxon>
        <taxon>Elateriformia</taxon>
        <taxon>Elateroidea</taxon>
        <taxon>Lampyridae</taxon>
        <taxon>Lampyrinae</taxon>
        <taxon>Photinus</taxon>
    </lineage>
</organism>
<dbReference type="InParanoid" id="A0A1Y1MEW0"/>
<dbReference type="Proteomes" id="UP000327044">
    <property type="component" value="Unassembled WGS sequence"/>
</dbReference>
<dbReference type="InterPro" id="IPR057207">
    <property type="entry name" value="FBXL15_LRR"/>
</dbReference>